<evidence type="ECO:0000313" key="2">
    <source>
        <dbReference type="Proteomes" id="UP000198310"/>
    </source>
</evidence>
<organism evidence="1 2">
    <name type="scientific">Hymenobacter mucosus</name>
    <dbReference type="NCBI Taxonomy" id="1411120"/>
    <lineage>
        <taxon>Bacteria</taxon>
        <taxon>Pseudomonadati</taxon>
        <taxon>Bacteroidota</taxon>
        <taxon>Cytophagia</taxon>
        <taxon>Cytophagales</taxon>
        <taxon>Hymenobacteraceae</taxon>
        <taxon>Hymenobacter</taxon>
    </lineage>
</organism>
<dbReference type="EMBL" id="FZNS01000001">
    <property type="protein sequence ID" value="SNR30112.1"/>
    <property type="molecule type" value="Genomic_DNA"/>
</dbReference>
<sequence length="170" mass="18698">MSLTTRLFGTVALIVGMGSAYVLGQRSRPVAPTTIKNAQASPQTQVGNHNPRAGRRVATPARKDSMAAWTRRFRQQYPALPKAYYINAKLVREILSQEQGSNPNDPKGGMRLYFGLDSARTPHVILVGVRENGTNVLEPKRQVPLRAGFILGESATRCPDNCDRNSPLEQ</sequence>
<name>A0A238V6R1_9BACT</name>
<dbReference type="RefSeq" id="WP_089331391.1">
    <property type="nucleotide sequence ID" value="NZ_FZNS01000001.1"/>
</dbReference>
<gene>
    <name evidence="1" type="ORF">SAMN06269173_101233</name>
</gene>
<dbReference type="Proteomes" id="UP000198310">
    <property type="component" value="Unassembled WGS sequence"/>
</dbReference>
<dbReference type="AlphaFoldDB" id="A0A238V6R1"/>
<evidence type="ECO:0000313" key="1">
    <source>
        <dbReference type="EMBL" id="SNR30112.1"/>
    </source>
</evidence>
<proteinExistence type="predicted"/>
<accession>A0A238V6R1</accession>
<keyword evidence="2" id="KW-1185">Reference proteome</keyword>
<protein>
    <submittedName>
        <fullName evidence="1">Uncharacterized protein</fullName>
    </submittedName>
</protein>
<reference evidence="2" key="1">
    <citation type="submission" date="2017-06" db="EMBL/GenBank/DDBJ databases">
        <authorList>
            <person name="Varghese N."/>
            <person name="Submissions S."/>
        </authorList>
    </citation>
    <scope>NUCLEOTIDE SEQUENCE [LARGE SCALE GENOMIC DNA]</scope>
    <source>
        <strain evidence="2">DSM 28041</strain>
    </source>
</reference>